<dbReference type="Pfam" id="PF08818">
    <property type="entry name" value="DUF1801"/>
    <property type="match status" value="1"/>
</dbReference>
<organism evidence="2 3">
    <name type="scientific">Pelagerythrobacter marensis</name>
    <dbReference type="NCBI Taxonomy" id="543877"/>
    <lineage>
        <taxon>Bacteria</taxon>
        <taxon>Pseudomonadati</taxon>
        <taxon>Pseudomonadota</taxon>
        <taxon>Alphaproteobacteria</taxon>
        <taxon>Sphingomonadales</taxon>
        <taxon>Erythrobacteraceae</taxon>
        <taxon>Pelagerythrobacter</taxon>
    </lineage>
</organism>
<evidence type="ECO:0000313" key="3">
    <source>
        <dbReference type="Proteomes" id="UP001335183"/>
    </source>
</evidence>
<keyword evidence="3" id="KW-1185">Reference proteome</keyword>
<proteinExistence type="predicted"/>
<protein>
    <submittedName>
        <fullName evidence="2">DUF1801 domain-containing protein</fullName>
    </submittedName>
</protein>
<dbReference type="SUPFAM" id="SSF159888">
    <property type="entry name" value="YdhG-like"/>
    <property type="match status" value="1"/>
</dbReference>
<dbReference type="Gene3D" id="3.90.1150.200">
    <property type="match status" value="1"/>
</dbReference>
<dbReference type="Proteomes" id="UP001335183">
    <property type="component" value="Chromosome"/>
</dbReference>
<sequence length="130" mass="14996">MNEDIRAYNDALDDGDREIADLLAQTIDDHLPEAESKVWHRHPVWFLERNPTVGYSKQKKGLRLMFWSGAGFDEPGLTEIGGKFKDASIYYRTLDEVDLADVGRWLEKSKAIAWDYANIAKRKGVLERLR</sequence>
<feature type="domain" description="YdhG-like" evidence="1">
    <location>
        <begin position="17"/>
        <end position="108"/>
    </location>
</feature>
<gene>
    <name evidence="2" type="ORF">V5F89_04210</name>
</gene>
<name>A0ABZ2D4Z7_9SPHN</name>
<reference evidence="2 3" key="1">
    <citation type="submission" date="2024-02" db="EMBL/GenBank/DDBJ databases">
        <title>The whole genome sequence of five bacterial samples isolated from Abu Dhabi Sabkha-shore region.</title>
        <authorList>
            <person name="Sudalaimuthuasari N."/>
            <person name="Sarfraz B."/>
            <person name="Tuyisabe J.D."/>
            <person name="Mugisha Ntwali L.D.M."/>
            <person name="Ali A.I.A.A."/>
            <person name="Almansoori S.Z.A."/>
            <person name="Alajami H.S.A."/>
            <person name="Almeqbaali A.A.S."/>
            <person name="Kundu B."/>
            <person name="Saeed E.E."/>
            <person name="Sukumarinath V."/>
            <person name="Mishra A.K."/>
            <person name="Hazzouri K.M."/>
            <person name="Almaskari R."/>
            <person name="Sharma A.K."/>
            <person name="Amiri K.M.A."/>
        </authorList>
    </citation>
    <scope>NUCLEOTIDE SEQUENCE [LARGE SCALE GENOMIC DNA]</scope>
    <source>
        <strain evidence="3">kcgeb_sd</strain>
    </source>
</reference>
<dbReference type="InterPro" id="IPR014922">
    <property type="entry name" value="YdhG-like"/>
</dbReference>
<evidence type="ECO:0000313" key="2">
    <source>
        <dbReference type="EMBL" id="WWA48118.1"/>
    </source>
</evidence>
<accession>A0ABZ2D4Z7</accession>
<dbReference type="EMBL" id="CP144918">
    <property type="protein sequence ID" value="WWA48118.1"/>
    <property type="molecule type" value="Genomic_DNA"/>
</dbReference>
<dbReference type="RefSeq" id="WP_338447004.1">
    <property type="nucleotide sequence ID" value="NZ_CP144918.1"/>
</dbReference>
<evidence type="ECO:0000259" key="1">
    <source>
        <dbReference type="Pfam" id="PF08818"/>
    </source>
</evidence>